<protein>
    <submittedName>
        <fullName evidence="2">Uncharacterized protein</fullName>
    </submittedName>
</protein>
<evidence type="ECO:0000256" key="1">
    <source>
        <dbReference type="SAM" id="Phobius"/>
    </source>
</evidence>
<comment type="caution">
    <text evidence="2">The sequence shown here is derived from an EMBL/GenBank/DDBJ whole genome shotgun (WGS) entry which is preliminary data.</text>
</comment>
<dbReference type="AlphaFoldDB" id="X1MJQ0"/>
<evidence type="ECO:0000313" key="2">
    <source>
        <dbReference type="EMBL" id="GAI31882.1"/>
    </source>
</evidence>
<sequence length="74" mass="8270">MPNKKPSKTNYRKIAAISSLGLMLPSSIVVGLFLGYYLDKLFGTHPWLLLVFFILGAVSGFYSLLRGLSKFKDE</sequence>
<feature type="transmembrane region" description="Helical" evidence="1">
    <location>
        <begin position="44"/>
        <end position="65"/>
    </location>
</feature>
<dbReference type="InterPro" id="IPR032820">
    <property type="entry name" value="ATPase_put"/>
</dbReference>
<accession>X1MJQ0</accession>
<keyword evidence="1" id="KW-0812">Transmembrane</keyword>
<gene>
    <name evidence="2" type="ORF">S06H3_26950</name>
</gene>
<dbReference type="Pfam" id="PF09527">
    <property type="entry name" value="ATPase_gene1"/>
    <property type="match status" value="1"/>
</dbReference>
<name>X1MJQ0_9ZZZZ</name>
<feature type="transmembrane region" description="Helical" evidence="1">
    <location>
        <begin position="14"/>
        <end position="38"/>
    </location>
</feature>
<proteinExistence type="predicted"/>
<keyword evidence="1" id="KW-0472">Membrane</keyword>
<keyword evidence="1" id="KW-1133">Transmembrane helix</keyword>
<organism evidence="2">
    <name type="scientific">marine sediment metagenome</name>
    <dbReference type="NCBI Taxonomy" id="412755"/>
    <lineage>
        <taxon>unclassified sequences</taxon>
        <taxon>metagenomes</taxon>
        <taxon>ecological metagenomes</taxon>
    </lineage>
</organism>
<dbReference type="EMBL" id="BARV01015605">
    <property type="protein sequence ID" value="GAI31882.1"/>
    <property type="molecule type" value="Genomic_DNA"/>
</dbReference>
<reference evidence="2" key="1">
    <citation type="journal article" date="2014" name="Front. Microbiol.">
        <title>High frequency of phylogenetically diverse reductive dehalogenase-homologous genes in deep subseafloor sedimentary metagenomes.</title>
        <authorList>
            <person name="Kawai M."/>
            <person name="Futagami T."/>
            <person name="Toyoda A."/>
            <person name="Takaki Y."/>
            <person name="Nishi S."/>
            <person name="Hori S."/>
            <person name="Arai W."/>
            <person name="Tsubouchi T."/>
            <person name="Morono Y."/>
            <person name="Uchiyama I."/>
            <person name="Ito T."/>
            <person name="Fujiyama A."/>
            <person name="Inagaki F."/>
            <person name="Takami H."/>
        </authorList>
    </citation>
    <scope>NUCLEOTIDE SEQUENCE</scope>
    <source>
        <strain evidence="2">Expedition CK06-06</strain>
    </source>
</reference>